<dbReference type="InterPro" id="IPR000276">
    <property type="entry name" value="GPCR_Rhodpsn"/>
</dbReference>
<keyword evidence="7" id="KW-0675">Receptor</keyword>
<keyword evidence="8" id="KW-0807">Transducer</keyword>
<keyword evidence="5" id="KW-0297">G-protein coupled receptor</keyword>
<comment type="subcellular location">
    <subcellularLocation>
        <location evidence="1">Membrane</location>
        <topology evidence="1">Multi-pass membrane protein</topology>
    </subcellularLocation>
</comment>
<dbReference type="PRINTS" id="PR00237">
    <property type="entry name" value="GPCRRHODOPSN"/>
</dbReference>
<evidence type="ECO:0000259" key="11">
    <source>
        <dbReference type="PROSITE" id="PS50262"/>
    </source>
</evidence>
<comment type="similarity">
    <text evidence="2">Belongs to the G-protein coupled receptor 1 family.</text>
</comment>
<dbReference type="PANTHER" id="PTHR24243:SF233">
    <property type="entry name" value="THYROTROPIN-RELEASING HORMONE RECEPTOR"/>
    <property type="match status" value="1"/>
</dbReference>
<dbReference type="GO" id="GO:0004930">
    <property type="term" value="F:G protein-coupled receptor activity"/>
    <property type="evidence" value="ECO:0007669"/>
    <property type="project" value="UniProtKB-KW"/>
</dbReference>
<feature type="domain" description="G-protein coupled receptors family 1 profile" evidence="11">
    <location>
        <begin position="518"/>
        <end position="647"/>
    </location>
</feature>
<dbReference type="InterPro" id="IPR017452">
    <property type="entry name" value="GPCR_Rhodpsn_7TM"/>
</dbReference>
<feature type="region of interest" description="Disordered" evidence="9">
    <location>
        <begin position="311"/>
        <end position="330"/>
    </location>
</feature>
<name>A0A5E4R968_9NEOP</name>
<feature type="transmembrane region" description="Helical" evidence="10">
    <location>
        <begin position="624"/>
        <end position="646"/>
    </location>
</feature>
<feature type="transmembrane region" description="Helical" evidence="10">
    <location>
        <begin position="92"/>
        <end position="113"/>
    </location>
</feature>
<protein>
    <recommendedName>
        <fullName evidence="11">G-protein coupled receptors family 1 profile domain-containing protein</fullName>
    </recommendedName>
</protein>
<evidence type="ECO:0000256" key="9">
    <source>
        <dbReference type="SAM" id="MobiDB-lite"/>
    </source>
</evidence>
<evidence type="ECO:0000256" key="7">
    <source>
        <dbReference type="ARBA" id="ARBA00023170"/>
    </source>
</evidence>
<feature type="transmembrane region" description="Helical" evidence="10">
    <location>
        <begin position="584"/>
        <end position="612"/>
    </location>
</feature>
<keyword evidence="13" id="KW-1185">Reference proteome</keyword>
<dbReference type="Pfam" id="PF00001">
    <property type="entry name" value="7tm_1"/>
    <property type="match status" value="3"/>
</dbReference>
<dbReference type="PROSITE" id="PS50262">
    <property type="entry name" value="G_PROTEIN_RECEP_F1_2"/>
    <property type="match status" value="3"/>
</dbReference>
<feature type="non-terminal residue" evidence="12">
    <location>
        <position position="849"/>
    </location>
</feature>
<evidence type="ECO:0000256" key="6">
    <source>
        <dbReference type="ARBA" id="ARBA00023136"/>
    </source>
</evidence>
<dbReference type="Proteomes" id="UP000324832">
    <property type="component" value="Unassembled WGS sequence"/>
</dbReference>
<feature type="domain" description="G-protein coupled receptors family 1 profile" evidence="11">
    <location>
        <begin position="217"/>
        <end position="285"/>
    </location>
</feature>
<feature type="transmembrane region" description="Helical" evidence="10">
    <location>
        <begin position="57"/>
        <end position="80"/>
    </location>
</feature>
<evidence type="ECO:0000256" key="2">
    <source>
        <dbReference type="ARBA" id="ARBA00010663"/>
    </source>
</evidence>
<sequence>MISIYNFTHTSTLEPHTYKNETTNEKTIDIDLNSNSTFEMSNFTEYAEIPYYIKATSMSFCIVIMCLGVIGNVMVPIVILKTKDMRNSTNIFLVNLSIADLMVLLVCTPTVLVEVNSKPETWYYTNNIFYNTFVKNLLQHQISNFGDCRTSYSHQARRYSPAMPNSGNYFMGDNLLRNGHNSSLPSSTYYTYIIAKNLITAASKVVMNKTVDPYNARARKQVILMLGTVVLCFFLCLMPYRILALWIIITPSELSDNVSPEKWYNLLYFSRIMLYINSAINPILYNLMSSKFRKGFCRIFICYKRRSERKPNRAKRTATNGSTTSSSLTRTTNSLKKLFHRNSLDKSDSDEHKVKDEVKNSFFDRIFSNKRFVRQQSAPVCSNTQPRINRLRSEGNIAEVSNILPIDKNKDTGCTNLDVELEYSNNRRSLRRSVLINSTKTRSFEDNKKYGAYQKIKVDCVVGFHKSKSVDYEFPESFIFNQNSFGVCDHNSPTIRPILGVATFTYEKYEDGTEVPVCLTQADTFWAALFFILIIAIFFIIPLGILLVLYSIIAKNLMENPIIISQHNKHSNNAGNVLRYRKQVILMLGTVVLSFFICLLPFKALTLWIIVFPPETIMSLGIDGYYILLYFCRVMLYLNSAINPILYNLMSSKFRDGFVKLLKFNRLMRCGRNIRDNMQRRDTFNTTTSTGFCSSQNTSDSFWRRYSNRTSSQKYFFSRESKKFKEVKEAFDKAQEKKIGEIVSVENTRRNSMKIIAAMNELNDNLDNILSADENIQYIDTGIDVKVQVHKDNTEDEPSNEIDLNLDEKMNNGYSVCLDSEISDRNKFICVPAEEKTIFVYDFKSNESF</sequence>
<organism evidence="12 13">
    <name type="scientific">Leptidea sinapis</name>
    <dbReference type="NCBI Taxonomy" id="189913"/>
    <lineage>
        <taxon>Eukaryota</taxon>
        <taxon>Metazoa</taxon>
        <taxon>Ecdysozoa</taxon>
        <taxon>Arthropoda</taxon>
        <taxon>Hexapoda</taxon>
        <taxon>Insecta</taxon>
        <taxon>Pterygota</taxon>
        <taxon>Neoptera</taxon>
        <taxon>Endopterygota</taxon>
        <taxon>Lepidoptera</taxon>
        <taxon>Glossata</taxon>
        <taxon>Ditrysia</taxon>
        <taxon>Papilionoidea</taxon>
        <taxon>Pieridae</taxon>
        <taxon>Dismorphiinae</taxon>
        <taxon>Leptidea</taxon>
    </lineage>
</organism>
<evidence type="ECO:0000256" key="3">
    <source>
        <dbReference type="ARBA" id="ARBA00022692"/>
    </source>
</evidence>
<accession>A0A5E4R968</accession>
<keyword evidence="3 10" id="KW-0812">Transmembrane</keyword>
<dbReference type="SUPFAM" id="SSF81321">
    <property type="entry name" value="Family A G protein-coupled receptor-like"/>
    <property type="match status" value="3"/>
</dbReference>
<evidence type="ECO:0000313" key="12">
    <source>
        <dbReference type="EMBL" id="VVD05783.1"/>
    </source>
</evidence>
<dbReference type="GO" id="GO:0005886">
    <property type="term" value="C:plasma membrane"/>
    <property type="evidence" value="ECO:0007669"/>
    <property type="project" value="TreeGrafter"/>
</dbReference>
<keyword evidence="4 10" id="KW-1133">Transmembrane helix</keyword>
<reference evidence="12 13" key="1">
    <citation type="submission" date="2017-07" db="EMBL/GenBank/DDBJ databases">
        <authorList>
            <person name="Talla V."/>
            <person name="Backstrom N."/>
        </authorList>
    </citation>
    <scope>NUCLEOTIDE SEQUENCE [LARGE SCALE GENOMIC DNA]</scope>
</reference>
<feature type="transmembrane region" description="Helical" evidence="10">
    <location>
        <begin position="223"/>
        <end position="249"/>
    </location>
</feature>
<evidence type="ECO:0000256" key="10">
    <source>
        <dbReference type="SAM" id="Phobius"/>
    </source>
</evidence>
<proteinExistence type="inferred from homology"/>
<keyword evidence="6 10" id="KW-0472">Membrane</keyword>
<evidence type="ECO:0000313" key="13">
    <source>
        <dbReference type="Proteomes" id="UP000324832"/>
    </source>
</evidence>
<evidence type="ECO:0000256" key="5">
    <source>
        <dbReference type="ARBA" id="ARBA00023040"/>
    </source>
</evidence>
<feature type="domain" description="G-protein coupled receptors family 1 profile" evidence="11">
    <location>
        <begin position="71"/>
        <end position="113"/>
    </location>
</feature>
<dbReference type="AlphaFoldDB" id="A0A5E4R968"/>
<feature type="transmembrane region" description="Helical" evidence="10">
    <location>
        <begin position="525"/>
        <end position="550"/>
    </location>
</feature>
<dbReference type="EMBL" id="FZQP02007018">
    <property type="protein sequence ID" value="VVD05783.1"/>
    <property type="molecule type" value="Genomic_DNA"/>
</dbReference>
<evidence type="ECO:0000256" key="4">
    <source>
        <dbReference type="ARBA" id="ARBA00022989"/>
    </source>
</evidence>
<evidence type="ECO:0000256" key="8">
    <source>
        <dbReference type="ARBA" id="ARBA00023224"/>
    </source>
</evidence>
<dbReference type="PANTHER" id="PTHR24243">
    <property type="entry name" value="G-PROTEIN COUPLED RECEPTOR"/>
    <property type="match status" value="1"/>
</dbReference>
<gene>
    <name evidence="12" type="ORF">LSINAPIS_LOCUS15252</name>
</gene>
<feature type="compositionally biased region" description="Low complexity" evidence="9">
    <location>
        <begin position="317"/>
        <end position="330"/>
    </location>
</feature>
<evidence type="ECO:0000256" key="1">
    <source>
        <dbReference type="ARBA" id="ARBA00004141"/>
    </source>
</evidence>
<dbReference type="Gene3D" id="1.20.1070.10">
    <property type="entry name" value="Rhodopsin 7-helix transmembrane proteins"/>
    <property type="match status" value="3"/>
</dbReference>